<evidence type="ECO:0000256" key="1">
    <source>
        <dbReference type="SAM" id="MobiDB-lite"/>
    </source>
</evidence>
<feature type="region of interest" description="Disordered" evidence="1">
    <location>
        <begin position="230"/>
        <end position="261"/>
    </location>
</feature>
<keyword evidence="2" id="KW-0812">Transmembrane</keyword>
<feature type="region of interest" description="Disordered" evidence="1">
    <location>
        <begin position="157"/>
        <end position="185"/>
    </location>
</feature>
<organism evidence="3 4">
    <name type="scientific">Clytia hemisphaerica</name>
    <dbReference type="NCBI Taxonomy" id="252671"/>
    <lineage>
        <taxon>Eukaryota</taxon>
        <taxon>Metazoa</taxon>
        <taxon>Cnidaria</taxon>
        <taxon>Hydrozoa</taxon>
        <taxon>Hydroidolina</taxon>
        <taxon>Leptothecata</taxon>
        <taxon>Obeliida</taxon>
        <taxon>Clytiidae</taxon>
        <taxon>Clytia</taxon>
    </lineage>
</organism>
<evidence type="ECO:0000256" key="2">
    <source>
        <dbReference type="SAM" id="Phobius"/>
    </source>
</evidence>
<dbReference type="RefSeq" id="XP_066922083.1">
    <property type="nucleotide sequence ID" value="XM_067065982.1"/>
</dbReference>
<proteinExistence type="predicted"/>
<keyword evidence="2" id="KW-0472">Membrane</keyword>
<evidence type="ECO:0000313" key="3">
    <source>
        <dbReference type="EnsemblMetazoa" id="CLYHEMP000917.1"/>
    </source>
</evidence>
<reference evidence="3" key="1">
    <citation type="submission" date="2021-01" db="UniProtKB">
        <authorList>
            <consortium name="EnsemblMetazoa"/>
        </authorList>
    </citation>
    <scope>IDENTIFICATION</scope>
</reference>
<dbReference type="EnsemblMetazoa" id="CLYHEMT000917.1">
    <property type="protein sequence ID" value="CLYHEMP000917.1"/>
    <property type="gene ID" value="CLYHEMG000917"/>
</dbReference>
<feature type="compositionally biased region" description="Polar residues" evidence="1">
    <location>
        <begin position="122"/>
        <end position="134"/>
    </location>
</feature>
<dbReference type="Proteomes" id="UP000594262">
    <property type="component" value="Unplaced"/>
</dbReference>
<feature type="compositionally biased region" description="Basic and acidic residues" evidence="1">
    <location>
        <begin position="71"/>
        <end position="81"/>
    </location>
</feature>
<feature type="compositionally biased region" description="Polar residues" evidence="1">
    <location>
        <begin position="50"/>
        <end position="69"/>
    </location>
</feature>
<accession>A0A7M5ULJ8</accession>
<feature type="transmembrane region" description="Helical" evidence="2">
    <location>
        <begin position="12"/>
        <end position="32"/>
    </location>
</feature>
<dbReference type="AlphaFoldDB" id="A0A7M5ULJ8"/>
<sequence length="261" mass="29359">MALSDEDLMNVIMIPIGVFVIIVLSLCAFCCLRRRNRQQTSHTQHKPKVSNKQNGITNYKPPQQPTKISQNRHEPIRETFRKTVPPSEIENNFQENGQSNNNNGRYCKQNGIYGRDEDHNNGVVQNGKLNNGYKTDNEGTEIMDEFGTIFDEHIKDQESNHTDEAVDENERATRRSKGSDNSTVINVSDEKMRSNIEMEDLASPIKNSNNNDLNETITSVKHVQLNERVSTPLSTNGDGGNNNELGTVIGSHNQPTYVDSS</sequence>
<keyword evidence="4" id="KW-1185">Reference proteome</keyword>
<feature type="compositionally biased region" description="Basic residues" evidence="1">
    <location>
        <begin position="38"/>
        <end position="49"/>
    </location>
</feature>
<feature type="compositionally biased region" description="Basic and acidic residues" evidence="1">
    <location>
        <begin position="157"/>
        <end position="173"/>
    </location>
</feature>
<feature type="region of interest" description="Disordered" evidence="1">
    <location>
        <begin position="38"/>
        <end position="136"/>
    </location>
</feature>
<dbReference type="GeneID" id="136809451"/>
<name>A0A7M5ULJ8_9CNID</name>
<feature type="compositionally biased region" description="Low complexity" evidence="1">
    <location>
        <begin position="90"/>
        <end position="104"/>
    </location>
</feature>
<protein>
    <submittedName>
        <fullName evidence="3">Uncharacterized protein</fullName>
    </submittedName>
</protein>
<keyword evidence="2" id="KW-1133">Transmembrane helix</keyword>
<evidence type="ECO:0000313" key="4">
    <source>
        <dbReference type="Proteomes" id="UP000594262"/>
    </source>
</evidence>